<keyword evidence="3" id="KW-0472">Membrane</keyword>
<evidence type="ECO:0000313" key="6">
    <source>
        <dbReference type="Proteomes" id="UP001174909"/>
    </source>
</evidence>
<gene>
    <name evidence="5" type="ORF">GBAR_LOCUS3117</name>
</gene>
<dbReference type="PANTHER" id="PTHR19229:SF36">
    <property type="entry name" value="ATP-BINDING CASSETTE SUB-FAMILY A MEMBER 2"/>
    <property type="match status" value="1"/>
</dbReference>
<comment type="caution">
    <text evidence="5">The sequence shown here is derived from an EMBL/GenBank/DDBJ whole genome shotgun (WGS) entry which is preliminary data.</text>
</comment>
<keyword evidence="3" id="KW-1133">Transmembrane helix</keyword>
<dbReference type="Gene3D" id="3.40.50.300">
    <property type="entry name" value="P-loop containing nucleotide triphosphate hydrolases"/>
    <property type="match status" value="1"/>
</dbReference>
<evidence type="ECO:0000313" key="5">
    <source>
        <dbReference type="EMBL" id="CAI8001111.1"/>
    </source>
</evidence>
<dbReference type="SUPFAM" id="SSF52540">
    <property type="entry name" value="P-loop containing nucleoside triphosphate hydrolases"/>
    <property type="match status" value="1"/>
</dbReference>
<keyword evidence="3" id="KW-0812">Transmembrane</keyword>
<protein>
    <submittedName>
        <fullName evidence="5">ABC transporter A family member 7</fullName>
    </submittedName>
</protein>
<name>A0AA35R2R4_GEOBA</name>
<dbReference type="GO" id="GO:0140359">
    <property type="term" value="F:ABC-type transporter activity"/>
    <property type="evidence" value="ECO:0007669"/>
    <property type="project" value="InterPro"/>
</dbReference>
<keyword evidence="6" id="KW-1185">Reference proteome</keyword>
<proteinExistence type="predicted"/>
<dbReference type="Proteomes" id="UP001174909">
    <property type="component" value="Unassembled WGS sequence"/>
</dbReference>
<feature type="domain" description="ABC transporter" evidence="4">
    <location>
        <begin position="164"/>
        <end position="213"/>
    </location>
</feature>
<dbReference type="EMBL" id="CASHTH010000427">
    <property type="protein sequence ID" value="CAI8001111.1"/>
    <property type="molecule type" value="Genomic_DNA"/>
</dbReference>
<keyword evidence="1" id="KW-0813">Transport</keyword>
<evidence type="ECO:0000256" key="3">
    <source>
        <dbReference type="SAM" id="Phobius"/>
    </source>
</evidence>
<evidence type="ECO:0000256" key="1">
    <source>
        <dbReference type="ARBA" id="ARBA00022448"/>
    </source>
</evidence>
<feature type="transmembrane region" description="Helical" evidence="3">
    <location>
        <begin position="12"/>
        <end position="30"/>
    </location>
</feature>
<sequence>MFYPPFVFYRILYYMINACFGYSCFSVTILDPTQGLNLVTTAMLYLGLDTLVLLVLSVYLSYVLPGDYGVRKSPFFPLIALYKCCKHAVMKISGKKLEPGSDMTQPQSPVRLLTTTAEEFVDEDVIAEHELLSQGFPPDAPVVIYQLRKEYPGSGGAPPHVAVHSVSIVIQRNECFGLLGPNGAGKTTLISVLTGMYEPTRGTARIAGYDIQTE</sequence>
<feature type="transmembrane region" description="Helical" evidence="3">
    <location>
        <begin position="42"/>
        <end position="64"/>
    </location>
</feature>
<dbReference type="InterPro" id="IPR027417">
    <property type="entry name" value="P-loop_NTPase"/>
</dbReference>
<dbReference type="AlphaFoldDB" id="A0AA35R2R4"/>
<dbReference type="GO" id="GO:0005319">
    <property type="term" value="F:lipid transporter activity"/>
    <property type="evidence" value="ECO:0007669"/>
    <property type="project" value="TreeGrafter"/>
</dbReference>
<dbReference type="InterPro" id="IPR026082">
    <property type="entry name" value="ABCA"/>
</dbReference>
<evidence type="ECO:0000256" key="2">
    <source>
        <dbReference type="ARBA" id="ARBA00022737"/>
    </source>
</evidence>
<dbReference type="Pfam" id="PF00005">
    <property type="entry name" value="ABC_tran"/>
    <property type="match status" value="1"/>
</dbReference>
<feature type="non-terminal residue" evidence="5">
    <location>
        <position position="214"/>
    </location>
</feature>
<reference evidence="5" key="1">
    <citation type="submission" date="2023-03" db="EMBL/GenBank/DDBJ databases">
        <authorList>
            <person name="Steffen K."/>
            <person name="Cardenas P."/>
        </authorList>
    </citation>
    <scope>NUCLEOTIDE SEQUENCE</scope>
</reference>
<dbReference type="InterPro" id="IPR003439">
    <property type="entry name" value="ABC_transporter-like_ATP-bd"/>
</dbReference>
<dbReference type="GO" id="GO:0016020">
    <property type="term" value="C:membrane"/>
    <property type="evidence" value="ECO:0007669"/>
    <property type="project" value="InterPro"/>
</dbReference>
<accession>A0AA35R2R4</accession>
<dbReference type="GO" id="GO:0005524">
    <property type="term" value="F:ATP binding"/>
    <property type="evidence" value="ECO:0007669"/>
    <property type="project" value="InterPro"/>
</dbReference>
<dbReference type="PANTHER" id="PTHR19229">
    <property type="entry name" value="ATP-BINDING CASSETTE TRANSPORTER SUBFAMILY A ABCA"/>
    <property type="match status" value="1"/>
</dbReference>
<evidence type="ECO:0000259" key="4">
    <source>
        <dbReference type="Pfam" id="PF00005"/>
    </source>
</evidence>
<organism evidence="5 6">
    <name type="scientific">Geodia barretti</name>
    <name type="common">Barrett's horny sponge</name>
    <dbReference type="NCBI Taxonomy" id="519541"/>
    <lineage>
        <taxon>Eukaryota</taxon>
        <taxon>Metazoa</taxon>
        <taxon>Porifera</taxon>
        <taxon>Demospongiae</taxon>
        <taxon>Heteroscleromorpha</taxon>
        <taxon>Tetractinellida</taxon>
        <taxon>Astrophorina</taxon>
        <taxon>Geodiidae</taxon>
        <taxon>Geodia</taxon>
    </lineage>
</organism>
<keyword evidence="2" id="KW-0677">Repeat</keyword>
<dbReference type="GO" id="GO:0016887">
    <property type="term" value="F:ATP hydrolysis activity"/>
    <property type="evidence" value="ECO:0007669"/>
    <property type="project" value="InterPro"/>
</dbReference>